<dbReference type="InterPro" id="IPR018495">
    <property type="entry name" value="Succ_DH_cyt_bsu_CS"/>
</dbReference>
<dbReference type="Pfam" id="PF01127">
    <property type="entry name" value="Sdh_cyt"/>
    <property type="match status" value="1"/>
</dbReference>
<dbReference type="Gene3D" id="1.20.1300.10">
    <property type="entry name" value="Fumarate reductase/succinate dehydrogenase, transmembrane subunit"/>
    <property type="match status" value="1"/>
</dbReference>
<dbReference type="InterPro" id="IPR000701">
    <property type="entry name" value="SuccDH_FuR_B_TM-su"/>
</dbReference>
<keyword evidence="4" id="KW-0479">Metal-binding</keyword>
<accession>A0A0R3WQX3</accession>
<dbReference type="GO" id="GO:0046872">
    <property type="term" value="F:metal ion binding"/>
    <property type="evidence" value="ECO:0007669"/>
    <property type="project" value="UniProtKB-KW"/>
</dbReference>
<feature type="transmembrane region" description="Helical" evidence="8">
    <location>
        <begin position="97"/>
        <end position="116"/>
    </location>
</feature>
<evidence type="ECO:0000256" key="2">
    <source>
        <dbReference type="ARBA" id="ARBA00022617"/>
    </source>
</evidence>
<evidence type="ECO:0000256" key="7">
    <source>
        <dbReference type="ARBA" id="ARBA00023136"/>
    </source>
</evidence>
<name>A0A0R3WQX3_HYDTA</name>
<dbReference type="PANTHER" id="PTHR10978">
    <property type="entry name" value="SUCCINATE DEHYDROGENASE CYTOCHROME B560 SUBUNIT"/>
    <property type="match status" value="1"/>
</dbReference>
<proteinExistence type="predicted"/>
<evidence type="ECO:0000313" key="10">
    <source>
        <dbReference type="Proteomes" id="UP000274429"/>
    </source>
</evidence>
<dbReference type="STRING" id="6205.A0A0R3WQX3"/>
<dbReference type="NCBIfam" id="TIGR02970">
    <property type="entry name" value="succ_dehyd_cytB"/>
    <property type="match status" value="1"/>
</dbReference>
<keyword evidence="3 8" id="KW-0812">Transmembrane</keyword>
<protein>
    <submittedName>
        <fullName evidence="11">Succinate dehydrogenase cytochrome b560 subunit, mitochondrial</fullName>
    </submittedName>
</protein>
<dbReference type="PANTHER" id="PTHR10978:SF5">
    <property type="entry name" value="SUCCINATE DEHYDROGENASE CYTOCHROME B560 SUBUNIT, MITOCHONDRIAL"/>
    <property type="match status" value="1"/>
</dbReference>
<dbReference type="GO" id="GO:0005739">
    <property type="term" value="C:mitochondrion"/>
    <property type="evidence" value="ECO:0007669"/>
    <property type="project" value="GOC"/>
</dbReference>
<sequence length="193" mass="21594">MRACNIAFFRTNAASFRGLAVRNLSVVSQPFLRASPVLSMAKQYKGSTSEEVRLKAQSEMQDYWERNIKLKRPWSPHLTIYSPPLCMQNSFLHRATGIAMAIVWMGAGVSGFWYTGHFDAMLDYVNGFSIGPSLIFGAKCLLAYPLVYHYTNGMRHLAWDYAIGFDMKTVNLTGSTVLILSVLLTLALASIRP</sequence>
<dbReference type="Proteomes" id="UP000274429">
    <property type="component" value="Unassembled WGS sequence"/>
</dbReference>
<dbReference type="InterPro" id="IPR014314">
    <property type="entry name" value="Succ_DH_cytb556"/>
</dbReference>
<dbReference type="GO" id="GO:0016020">
    <property type="term" value="C:membrane"/>
    <property type="evidence" value="ECO:0007669"/>
    <property type="project" value="UniProtKB-SubCell"/>
</dbReference>
<comment type="subcellular location">
    <subcellularLocation>
        <location evidence="1">Membrane</location>
        <topology evidence="1">Multi-pass membrane protein</topology>
    </subcellularLocation>
</comment>
<dbReference type="EMBL" id="UYWX01001985">
    <property type="protein sequence ID" value="VDM22050.1"/>
    <property type="molecule type" value="Genomic_DNA"/>
</dbReference>
<keyword evidence="6" id="KW-0408">Iron</keyword>
<dbReference type="OrthoDB" id="588261at2759"/>
<reference evidence="11" key="1">
    <citation type="submission" date="2017-02" db="UniProtKB">
        <authorList>
            <consortium name="WormBaseParasite"/>
        </authorList>
    </citation>
    <scope>IDENTIFICATION</scope>
</reference>
<dbReference type="InterPro" id="IPR034804">
    <property type="entry name" value="SQR/QFR_C/D"/>
</dbReference>
<feature type="transmembrane region" description="Helical" evidence="8">
    <location>
        <begin position="128"/>
        <end position="148"/>
    </location>
</feature>
<evidence type="ECO:0000256" key="1">
    <source>
        <dbReference type="ARBA" id="ARBA00004141"/>
    </source>
</evidence>
<evidence type="ECO:0000256" key="3">
    <source>
        <dbReference type="ARBA" id="ARBA00022692"/>
    </source>
</evidence>
<evidence type="ECO:0000256" key="5">
    <source>
        <dbReference type="ARBA" id="ARBA00022989"/>
    </source>
</evidence>
<dbReference type="Gene3D" id="1.20.5.540">
    <property type="entry name" value="Single helix bin"/>
    <property type="match status" value="1"/>
</dbReference>
<evidence type="ECO:0000256" key="4">
    <source>
        <dbReference type="ARBA" id="ARBA00022723"/>
    </source>
</evidence>
<keyword evidence="5 8" id="KW-1133">Transmembrane helix</keyword>
<dbReference type="SUPFAM" id="SSF81343">
    <property type="entry name" value="Fumarate reductase respiratory complex transmembrane subunits"/>
    <property type="match status" value="1"/>
</dbReference>
<dbReference type="GO" id="GO:0006099">
    <property type="term" value="P:tricarboxylic acid cycle"/>
    <property type="evidence" value="ECO:0007669"/>
    <property type="project" value="InterPro"/>
</dbReference>
<dbReference type="PROSITE" id="PS01001">
    <property type="entry name" value="SDH_CYT_2"/>
    <property type="match status" value="1"/>
</dbReference>
<keyword evidence="10" id="KW-1185">Reference proteome</keyword>
<dbReference type="WBParaSite" id="TTAC_0000316301-mRNA-1">
    <property type="protein sequence ID" value="TTAC_0000316301-mRNA-1"/>
    <property type="gene ID" value="TTAC_0000316301"/>
</dbReference>
<dbReference type="GO" id="GO:0006121">
    <property type="term" value="P:mitochondrial electron transport, succinate to ubiquinone"/>
    <property type="evidence" value="ECO:0007669"/>
    <property type="project" value="TreeGrafter"/>
</dbReference>
<evidence type="ECO:0000256" key="8">
    <source>
        <dbReference type="SAM" id="Phobius"/>
    </source>
</evidence>
<dbReference type="AlphaFoldDB" id="A0A0R3WQX3"/>
<dbReference type="CDD" id="cd03499">
    <property type="entry name" value="SQR_TypeC_SdhC"/>
    <property type="match status" value="1"/>
</dbReference>
<keyword evidence="7 8" id="KW-0472">Membrane</keyword>
<evidence type="ECO:0000256" key="6">
    <source>
        <dbReference type="ARBA" id="ARBA00023004"/>
    </source>
</evidence>
<feature type="transmembrane region" description="Helical" evidence="8">
    <location>
        <begin position="169"/>
        <end position="191"/>
    </location>
</feature>
<dbReference type="GO" id="GO:0009055">
    <property type="term" value="F:electron transfer activity"/>
    <property type="evidence" value="ECO:0007669"/>
    <property type="project" value="InterPro"/>
</dbReference>
<keyword evidence="2" id="KW-0349">Heme</keyword>
<organism evidence="11">
    <name type="scientific">Hydatigena taeniaeformis</name>
    <name type="common">Feline tapeworm</name>
    <name type="synonym">Taenia taeniaeformis</name>
    <dbReference type="NCBI Taxonomy" id="6205"/>
    <lineage>
        <taxon>Eukaryota</taxon>
        <taxon>Metazoa</taxon>
        <taxon>Spiralia</taxon>
        <taxon>Lophotrochozoa</taxon>
        <taxon>Platyhelminthes</taxon>
        <taxon>Cestoda</taxon>
        <taxon>Eucestoda</taxon>
        <taxon>Cyclophyllidea</taxon>
        <taxon>Taeniidae</taxon>
        <taxon>Hydatigera</taxon>
    </lineage>
</organism>
<gene>
    <name evidence="9" type="ORF">TTAC_LOCUS3148</name>
</gene>
<evidence type="ECO:0000313" key="9">
    <source>
        <dbReference type="EMBL" id="VDM22050.1"/>
    </source>
</evidence>
<evidence type="ECO:0000313" key="11">
    <source>
        <dbReference type="WBParaSite" id="TTAC_0000316301-mRNA-1"/>
    </source>
</evidence>
<reference evidence="9 10" key="2">
    <citation type="submission" date="2018-11" db="EMBL/GenBank/DDBJ databases">
        <authorList>
            <consortium name="Pathogen Informatics"/>
        </authorList>
    </citation>
    <scope>NUCLEOTIDE SEQUENCE [LARGE SCALE GENOMIC DNA]</scope>
</reference>